<dbReference type="EMBL" id="AP025298">
    <property type="protein sequence ID" value="BDD02062.1"/>
    <property type="molecule type" value="Genomic_DNA"/>
</dbReference>
<evidence type="ECO:0000313" key="3">
    <source>
        <dbReference type="Proteomes" id="UP001354989"/>
    </source>
</evidence>
<accession>A0ABM7VM18</accession>
<dbReference type="RefSeq" id="WP_338399355.1">
    <property type="nucleotide sequence ID" value="NZ_AP025298.1"/>
</dbReference>
<feature type="coiled-coil region" evidence="1">
    <location>
        <begin position="359"/>
        <end position="386"/>
    </location>
</feature>
<reference evidence="2 3" key="1">
    <citation type="submission" date="2021-12" db="EMBL/GenBank/DDBJ databases">
        <title>Genome sequencing of bacteria with rrn-lacking chromosome and rrn-plasmid.</title>
        <authorList>
            <person name="Anda M."/>
            <person name="Iwasaki W."/>
        </authorList>
    </citation>
    <scope>NUCLEOTIDE SEQUENCE [LARGE SCALE GENOMIC DNA]</scope>
    <source>
        <strain evidence="2 3">NBRC 101262</strain>
        <plasmid evidence="2 3">pPP6</plasmid>
    </source>
</reference>
<organism evidence="2 3">
    <name type="scientific">Persicobacter psychrovividus</name>
    <dbReference type="NCBI Taxonomy" id="387638"/>
    <lineage>
        <taxon>Bacteria</taxon>
        <taxon>Pseudomonadati</taxon>
        <taxon>Bacteroidota</taxon>
        <taxon>Cytophagia</taxon>
        <taxon>Cytophagales</taxon>
        <taxon>Persicobacteraceae</taxon>
        <taxon>Persicobacter</taxon>
    </lineage>
</organism>
<gene>
    <name evidence="2" type="ORF">PEPS_43420</name>
</gene>
<keyword evidence="2" id="KW-0614">Plasmid</keyword>
<protein>
    <recommendedName>
        <fullName evidence="4">CRISPR-associated protein Csx10</fullName>
    </recommendedName>
</protein>
<evidence type="ECO:0000313" key="2">
    <source>
        <dbReference type="EMBL" id="BDD02062.1"/>
    </source>
</evidence>
<name>A0ABM7VM18_9BACT</name>
<geneLocation type="plasmid" evidence="2 3">
    <name>pPP6</name>
</geneLocation>
<evidence type="ECO:0008006" key="4">
    <source>
        <dbReference type="Google" id="ProtNLM"/>
    </source>
</evidence>
<keyword evidence="3" id="KW-1185">Reference proteome</keyword>
<dbReference type="Proteomes" id="UP001354989">
    <property type="component" value="Plasmid pPP6"/>
</dbReference>
<proteinExistence type="predicted"/>
<keyword evidence="1" id="KW-0175">Coiled coil</keyword>
<evidence type="ECO:0000256" key="1">
    <source>
        <dbReference type="SAM" id="Coils"/>
    </source>
</evidence>
<sequence length="478" mass="54821">MFSYIFKCTLKSDIVLSQTSATEGFHKSLDYIPGVKFLGITAKALYGKDESQTQRLFHSTKVQFGNAYPLVNSKPTTPTPFSYRQRKVKNGDEAVYLFGHEDFAIAEEGGQLKQQRAGFFNNFGKVEIDQNFSIKSAYDEDKRKSKDSQMYGYFSLPKNSQWQFEVTAEQVEDLQQIKEALQGTHRVGRSRASQYGLIEITCEDLQCKEITTQKVKPIHGKIWVYAQSDCCFLDEFGLPNFNPQASDFGLPADLELDPEKTQSRNHSYRLWNGKRNTLDAERQVTSKGSVWVFDCDQEVEVPFFVGAFQAEGLGRVLFNPSFLIAEAGAVVIDSGFNKKGAIDQQTEHTVKPDEKDALLQFLNLQQQQAKEQNDTEKDAMKFIQENDHEFKMIGASQWGHIRKSAKQFKKYKDLKTYLFTDGWGYLYHGVNEHKWRRSRKTLEEKADQICNSHGDQVTMEYLQFVASEIAKRCKKENL</sequence>